<gene>
    <name evidence="2" type="ordered locus">Sulac_2632</name>
</gene>
<dbReference type="Proteomes" id="UP000005439">
    <property type="component" value="Chromosome"/>
</dbReference>
<feature type="transmembrane region" description="Helical" evidence="1">
    <location>
        <begin position="273"/>
        <end position="295"/>
    </location>
</feature>
<feature type="transmembrane region" description="Helical" evidence="1">
    <location>
        <begin position="135"/>
        <end position="157"/>
    </location>
</feature>
<evidence type="ECO:0000313" key="3">
    <source>
        <dbReference type="Proteomes" id="UP000005439"/>
    </source>
</evidence>
<dbReference type="KEGG" id="sap:Sulac_2632"/>
<keyword evidence="1" id="KW-1133">Transmembrane helix</keyword>
<dbReference type="PATRIC" id="fig|679936.5.peg.2726"/>
<feature type="transmembrane region" description="Helical" evidence="1">
    <location>
        <begin position="169"/>
        <end position="189"/>
    </location>
</feature>
<sequence length="378" mass="42171">MVLLACLTVAIGILRARYLPSVDVSEYHRYAESFVTRPIGTHWPREYPAMAMGLFLLPMLLPVSYPLGWALVTAGLLVSLLIYGGRIEGPTWVTRFLIFLDLGAIYLWASRYDLWPAAFLWFTLLAAERKRWGSAWVWMALGTALKWFPVVLAPLVLIDEWRTTGRWRWDRLLVFLGVTAILLFGLPALTNPSQALSPIQYSWRRPTEIESTVAGLLAWVHPSVHLIRSFGSLNVQSAIANHGLGLGFLLLGVGLEVLVWKGWAAGRWSWTEAAILAVGILIITSKVYSAQYWIWMVPLVARSSPRFSAGWAVVAALTTAVYPISWLAVHWVTGWTWTDVMRLAGIRDVLLGWGLWRTAQGAGTSEPHTPPLPTSLSS</sequence>
<feature type="transmembrane region" description="Helical" evidence="1">
    <location>
        <begin position="307"/>
        <end position="329"/>
    </location>
</feature>
<feature type="transmembrane region" description="Helical" evidence="1">
    <location>
        <begin position="63"/>
        <end position="84"/>
    </location>
</feature>
<keyword evidence="3" id="KW-1185">Reference proteome</keyword>
<name>G8TX92_SULAD</name>
<evidence type="ECO:0000256" key="1">
    <source>
        <dbReference type="SAM" id="Phobius"/>
    </source>
</evidence>
<protein>
    <recommendedName>
        <fullName evidence="4">DUF2029 domain-containing protein</fullName>
    </recommendedName>
</protein>
<dbReference type="AlphaFoldDB" id="G8TX92"/>
<reference evidence="3" key="1">
    <citation type="submission" date="2011-12" db="EMBL/GenBank/DDBJ databases">
        <title>The complete genome of chromosome of Sulfobacillus acidophilus DSM 10332.</title>
        <authorList>
            <person name="Lucas S."/>
            <person name="Han J."/>
            <person name="Lapidus A."/>
            <person name="Bruce D."/>
            <person name="Goodwin L."/>
            <person name="Pitluck S."/>
            <person name="Peters L."/>
            <person name="Kyrpides N."/>
            <person name="Mavromatis K."/>
            <person name="Ivanova N."/>
            <person name="Mikhailova N."/>
            <person name="Chertkov O."/>
            <person name="Saunders E."/>
            <person name="Detter J.C."/>
            <person name="Tapia R."/>
            <person name="Han C."/>
            <person name="Land M."/>
            <person name="Hauser L."/>
            <person name="Markowitz V."/>
            <person name="Cheng J.-F."/>
            <person name="Hugenholtz P."/>
            <person name="Woyke T."/>
            <person name="Wu D."/>
            <person name="Pukall R."/>
            <person name="Gehrich-Schroeter G."/>
            <person name="Schneider S."/>
            <person name="Klenk H.-P."/>
            <person name="Eisen J.A."/>
        </authorList>
    </citation>
    <scope>NUCLEOTIDE SEQUENCE [LARGE SCALE GENOMIC DNA]</scope>
    <source>
        <strain evidence="3">ATCC 700253 / DSM 10332 / NAL</strain>
    </source>
</reference>
<evidence type="ECO:0008006" key="4">
    <source>
        <dbReference type="Google" id="ProtNLM"/>
    </source>
</evidence>
<accession>G8TX92</accession>
<evidence type="ECO:0000313" key="2">
    <source>
        <dbReference type="EMBL" id="AEW06094.1"/>
    </source>
</evidence>
<keyword evidence="1" id="KW-0812">Transmembrane</keyword>
<proteinExistence type="predicted"/>
<dbReference type="EMBL" id="CP003179">
    <property type="protein sequence ID" value="AEW06094.1"/>
    <property type="molecule type" value="Genomic_DNA"/>
</dbReference>
<feature type="transmembrane region" description="Helical" evidence="1">
    <location>
        <begin position="239"/>
        <end position="261"/>
    </location>
</feature>
<dbReference type="HOGENOM" id="CLU_733468_0_0_9"/>
<feature type="transmembrane region" description="Helical" evidence="1">
    <location>
        <begin position="96"/>
        <end position="115"/>
    </location>
</feature>
<organism evidence="2 3">
    <name type="scientific">Sulfobacillus acidophilus (strain ATCC 700253 / DSM 10332 / NAL)</name>
    <dbReference type="NCBI Taxonomy" id="679936"/>
    <lineage>
        <taxon>Bacteria</taxon>
        <taxon>Bacillati</taxon>
        <taxon>Bacillota</taxon>
        <taxon>Clostridia</taxon>
        <taxon>Eubacteriales</taxon>
        <taxon>Clostridiales Family XVII. Incertae Sedis</taxon>
        <taxon>Sulfobacillus</taxon>
    </lineage>
</organism>
<reference evidence="2 3" key="2">
    <citation type="journal article" date="2012" name="Stand. Genomic Sci.">
        <title>Complete genome sequence of the moderately thermophilic mineral-sulfide-oxidizing firmicute Sulfobacillus acidophilus type strain (NAL(T)).</title>
        <authorList>
            <person name="Anderson I."/>
            <person name="Chertkov O."/>
            <person name="Chen A."/>
            <person name="Saunders E."/>
            <person name="Lapidus A."/>
            <person name="Nolan M."/>
            <person name="Lucas S."/>
            <person name="Hammon N."/>
            <person name="Deshpande S."/>
            <person name="Cheng J.F."/>
            <person name="Han C."/>
            <person name="Tapia R."/>
            <person name="Goodwin L.A."/>
            <person name="Pitluck S."/>
            <person name="Liolios K."/>
            <person name="Pagani I."/>
            <person name="Ivanova N."/>
            <person name="Mikhailova N."/>
            <person name="Pati A."/>
            <person name="Palaniappan K."/>
            <person name="Land M."/>
            <person name="Pan C."/>
            <person name="Rohde M."/>
            <person name="Pukall R."/>
            <person name="Goker M."/>
            <person name="Detter J.C."/>
            <person name="Woyke T."/>
            <person name="Bristow J."/>
            <person name="Eisen J.A."/>
            <person name="Markowitz V."/>
            <person name="Hugenholtz P."/>
            <person name="Kyrpides N.C."/>
            <person name="Klenk H.P."/>
            <person name="Mavromatis K."/>
        </authorList>
    </citation>
    <scope>NUCLEOTIDE SEQUENCE [LARGE SCALE GENOMIC DNA]</scope>
    <source>
        <strain evidence="3">ATCC 700253 / DSM 10332 / NAL</strain>
    </source>
</reference>
<keyword evidence="1" id="KW-0472">Membrane</keyword>